<dbReference type="InterPro" id="IPR038610">
    <property type="entry name" value="FliK-like_C_sf"/>
</dbReference>
<comment type="caution">
    <text evidence="2">The sequence shown here is derived from an EMBL/GenBank/DDBJ whole genome shotgun (WGS) entry which is preliminary data.</text>
</comment>
<dbReference type="EMBL" id="VTPS01000001">
    <property type="protein sequence ID" value="TZE83352.1"/>
    <property type="molecule type" value="Genomic_DNA"/>
</dbReference>
<evidence type="ECO:0000313" key="2">
    <source>
        <dbReference type="EMBL" id="TZE83352.1"/>
    </source>
</evidence>
<evidence type="ECO:0000313" key="3">
    <source>
        <dbReference type="Proteomes" id="UP000322976"/>
    </source>
</evidence>
<dbReference type="CDD" id="cd17470">
    <property type="entry name" value="T3SS_Flik_C"/>
    <property type="match status" value="1"/>
</dbReference>
<dbReference type="Gene3D" id="3.30.750.140">
    <property type="match status" value="1"/>
</dbReference>
<keyword evidence="3" id="KW-1185">Reference proteome</keyword>
<organism evidence="2 3">
    <name type="scientific">Calorimonas adulescens</name>
    <dbReference type="NCBI Taxonomy" id="2606906"/>
    <lineage>
        <taxon>Bacteria</taxon>
        <taxon>Bacillati</taxon>
        <taxon>Bacillota</taxon>
        <taxon>Clostridia</taxon>
        <taxon>Thermoanaerobacterales</taxon>
        <taxon>Thermoanaerobacteraceae</taxon>
        <taxon>Calorimonas</taxon>
    </lineage>
</organism>
<dbReference type="InterPro" id="IPR021136">
    <property type="entry name" value="Flagellar_hook_control-like_C"/>
</dbReference>
<dbReference type="Pfam" id="PF02120">
    <property type="entry name" value="Flg_hook"/>
    <property type="match status" value="1"/>
</dbReference>
<evidence type="ECO:0000259" key="1">
    <source>
        <dbReference type="Pfam" id="PF02120"/>
    </source>
</evidence>
<dbReference type="Proteomes" id="UP000322976">
    <property type="component" value="Unassembled WGS sequence"/>
</dbReference>
<gene>
    <name evidence="2" type="ORF">FWJ32_00245</name>
</gene>
<feature type="domain" description="Flagellar hook-length control protein-like C-terminal" evidence="1">
    <location>
        <begin position="314"/>
        <end position="384"/>
    </location>
</feature>
<protein>
    <recommendedName>
        <fullName evidence="1">Flagellar hook-length control protein-like C-terminal domain-containing protein</fullName>
    </recommendedName>
</protein>
<dbReference type="RefSeq" id="WP_149543970.1">
    <property type="nucleotide sequence ID" value="NZ_VTPS01000001.1"/>
</dbReference>
<name>A0A5D8QFQ5_9THEO</name>
<sequence>MNAALQNVNISNLLFPENKLKGGAEKNDTFKITLDNILKKIINENDLSILSVLIGSINPVNILQTDINGTAESESVKPSMSLDNNMEKLNVNLSNLLKTVESILDKLTLPNANGADTQGKIETTLGVFLDKNGADTQSKIETALGVLLDKNGADTQSKIETALGILLDKNKAADETKIQNISQDKLLKQNIDSMGLVSTSDDGVNIADMQQMGNDKVSDTSGAVENGEHAILNAENNSEELVNKKQEFRPGQFQNESQNVDRMMDYFSVSHMSDAAFKSENELAVPDKVQTGTTIENIFSQIVDGVRLILKDSEKSEALISLKPPNLGKLVMQIVVDKNVITAKITTQNQDVKNMIETNIDQLKNSLNQQGIQVDNLSVSVDSGGLFNNGQHRTPERRHQIFFTNVEQEYKDYEFVSFINKEHVDCIV</sequence>
<proteinExistence type="predicted"/>
<reference evidence="2 3" key="1">
    <citation type="submission" date="2019-08" db="EMBL/GenBank/DDBJ databases">
        <title>Calorimonas adulescens gen. nov., sp. nov., an anaerobic thermophilic bacterium from Sakhalin hot spring.</title>
        <authorList>
            <person name="Khomyakova M.A."/>
            <person name="Merkel A.Y."/>
            <person name="Novikov A."/>
            <person name="Bonch-Osmolovskaya E.A."/>
            <person name="Slobodkin A.I."/>
        </authorList>
    </citation>
    <scope>NUCLEOTIDE SEQUENCE [LARGE SCALE GENOMIC DNA]</scope>
    <source>
        <strain evidence="2 3">A05MB</strain>
    </source>
</reference>
<dbReference type="AlphaFoldDB" id="A0A5D8QFQ5"/>
<accession>A0A5D8QFQ5</accession>